<evidence type="ECO:0000313" key="2">
    <source>
        <dbReference type="Proteomes" id="UP000248329"/>
    </source>
</evidence>
<gene>
    <name evidence="1" type="primary">cas4</name>
    <name evidence="1" type="ORF">C4B59_14225</name>
</gene>
<dbReference type="EMBL" id="PQXF01000045">
    <property type="protein sequence ID" value="PXF57959.1"/>
    <property type="molecule type" value="Genomic_DNA"/>
</dbReference>
<name>A0AC61KZ50_9EURY</name>
<sequence length="185" mass="21496">MSENNLIGVNEINQFIYCPRRLYYIKFYDTIESNYYLVDGSLKHARASRRGGWVLEFYVRSEKLGLHGKIDVLEDGDVMTPVERKRGKSYYLSDEVQLAAYCMLLEEFVGEVINVGYIYLYGSKSRHPIHITPWHREQVLTITEAIRKMDLASIPDFASNPNKCKKCSVVHYCMPLETKLLEAQK</sequence>
<organism evidence="1 2">
    <name type="scientific">Candidatus Methanogaster sp</name>
    <dbReference type="NCBI Taxonomy" id="3386292"/>
    <lineage>
        <taxon>Archaea</taxon>
        <taxon>Methanobacteriati</taxon>
        <taxon>Methanobacteriota</taxon>
        <taxon>Stenosarchaea group</taxon>
        <taxon>Methanomicrobia</taxon>
        <taxon>Methanosarcinales</taxon>
        <taxon>ANME-2 cluster</taxon>
        <taxon>Candidatus Methanogasteraceae</taxon>
        <taxon>Candidatus Methanogaster</taxon>
    </lineage>
</organism>
<proteinExistence type="predicted"/>
<accession>A0AC61KZ50</accession>
<reference evidence="1" key="1">
    <citation type="submission" date="2018-01" db="EMBL/GenBank/DDBJ databases">
        <authorList>
            <person name="Krukenberg V."/>
        </authorList>
    </citation>
    <scope>NUCLEOTIDE SEQUENCE</scope>
    <source>
        <strain evidence="1">E20ANME2</strain>
    </source>
</reference>
<evidence type="ECO:0000313" key="1">
    <source>
        <dbReference type="EMBL" id="PXF57959.1"/>
    </source>
</evidence>
<comment type="caution">
    <text evidence="1">The sequence shown here is derived from an EMBL/GenBank/DDBJ whole genome shotgun (WGS) entry which is preliminary data.</text>
</comment>
<dbReference type="Proteomes" id="UP000248329">
    <property type="component" value="Unassembled WGS sequence"/>
</dbReference>
<protein>
    <submittedName>
        <fullName evidence="1">CRISPR-associated protein Cas4</fullName>
    </submittedName>
</protein>